<dbReference type="Gene3D" id="3.40.50.300">
    <property type="entry name" value="P-loop containing nucleotide triphosphate hydrolases"/>
    <property type="match status" value="1"/>
</dbReference>
<dbReference type="GO" id="GO:0005524">
    <property type="term" value="F:ATP binding"/>
    <property type="evidence" value="ECO:0007669"/>
    <property type="project" value="UniProtKB-KW"/>
</dbReference>
<proteinExistence type="predicted"/>
<keyword evidence="3" id="KW-0067">ATP-binding</keyword>
<dbReference type="Pfam" id="PF00270">
    <property type="entry name" value="DEAD"/>
    <property type="match status" value="1"/>
</dbReference>
<keyword evidence="1" id="KW-0547">Nucleotide-binding</keyword>
<dbReference type="InterPro" id="IPR014001">
    <property type="entry name" value="Helicase_ATP-bd"/>
</dbReference>
<dbReference type="SUPFAM" id="SSF52540">
    <property type="entry name" value="P-loop containing nucleoside triphosphate hydrolases"/>
    <property type="match status" value="1"/>
</dbReference>
<evidence type="ECO:0000259" key="4">
    <source>
        <dbReference type="PROSITE" id="PS51192"/>
    </source>
</evidence>
<dbReference type="InterPro" id="IPR011545">
    <property type="entry name" value="DEAD/DEAH_box_helicase_dom"/>
</dbReference>
<keyword evidence="5" id="KW-0347">Helicase</keyword>
<dbReference type="PANTHER" id="PTHR24031">
    <property type="entry name" value="RNA HELICASE"/>
    <property type="match status" value="1"/>
</dbReference>
<name>A0AAE3MEA6_9BACT</name>
<dbReference type="PROSITE" id="PS51192">
    <property type="entry name" value="HELICASE_ATP_BIND_1"/>
    <property type="match status" value="1"/>
</dbReference>
<evidence type="ECO:0000313" key="6">
    <source>
        <dbReference type="Proteomes" id="UP001207408"/>
    </source>
</evidence>
<keyword evidence="6" id="KW-1185">Reference proteome</keyword>
<dbReference type="Proteomes" id="UP001207408">
    <property type="component" value="Unassembled WGS sequence"/>
</dbReference>
<gene>
    <name evidence="5" type="ORF">OM074_09860</name>
</gene>
<evidence type="ECO:0000313" key="5">
    <source>
        <dbReference type="EMBL" id="MCW3805934.1"/>
    </source>
</evidence>
<evidence type="ECO:0000256" key="2">
    <source>
        <dbReference type="ARBA" id="ARBA00022801"/>
    </source>
</evidence>
<protein>
    <submittedName>
        <fullName evidence="5">DEAD/DEAH box helicase</fullName>
    </submittedName>
</protein>
<dbReference type="SMART" id="SM00487">
    <property type="entry name" value="DEXDc"/>
    <property type="match status" value="1"/>
</dbReference>
<accession>A0AAE3MEA6</accession>
<comment type="caution">
    <text evidence="5">The sequence shown here is derived from an EMBL/GenBank/DDBJ whole genome shotgun (WGS) entry which is preliminary data.</text>
</comment>
<dbReference type="GO" id="GO:0004386">
    <property type="term" value="F:helicase activity"/>
    <property type="evidence" value="ECO:0007669"/>
    <property type="project" value="UniProtKB-KW"/>
</dbReference>
<sequence length="206" mass="23222">MKLKKLIPELASGIIDAGFDKEPKEIQSAFIPKIKSGVDIFMLSPKGSGKTTALIIGTIQKLKREYEEAPRAIIITSTRDKAFELEEQFKILGNQTSLRTFVAFDQGIIQYQKDEIYDGLDVLICTPKRLQELVNINGVPMTKINLIVVDEADEVMASPHHSIIYRIGDGIKKAQVVFAAEEWNVRFETVEERLMKNPVFIEPSVE</sequence>
<dbReference type="EMBL" id="JAPDPI010000017">
    <property type="protein sequence ID" value="MCW3805934.1"/>
    <property type="molecule type" value="Genomic_DNA"/>
</dbReference>
<feature type="domain" description="Helicase ATP-binding" evidence="4">
    <location>
        <begin position="31"/>
        <end position="200"/>
    </location>
</feature>
<dbReference type="AlphaFoldDB" id="A0AAE3MEA6"/>
<dbReference type="RefSeq" id="WP_301199306.1">
    <property type="nucleotide sequence ID" value="NZ_JAPDPI010000017.1"/>
</dbReference>
<organism evidence="5 6">
    <name type="scientific">Plebeiibacterium marinum</name>
    <dbReference type="NCBI Taxonomy" id="2992111"/>
    <lineage>
        <taxon>Bacteria</taxon>
        <taxon>Pseudomonadati</taxon>
        <taxon>Bacteroidota</taxon>
        <taxon>Bacteroidia</taxon>
        <taxon>Marinilabiliales</taxon>
        <taxon>Marinilabiliaceae</taxon>
        <taxon>Plebeiibacterium</taxon>
    </lineage>
</organism>
<evidence type="ECO:0000256" key="3">
    <source>
        <dbReference type="ARBA" id="ARBA00022840"/>
    </source>
</evidence>
<keyword evidence="2" id="KW-0378">Hydrolase</keyword>
<reference evidence="5" key="1">
    <citation type="submission" date="2022-10" db="EMBL/GenBank/DDBJ databases">
        <authorList>
            <person name="Yu W.X."/>
        </authorList>
    </citation>
    <scope>NUCLEOTIDE SEQUENCE</scope>
    <source>
        <strain evidence="5">D04</strain>
    </source>
</reference>
<evidence type="ECO:0000256" key="1">
    <source>
        <dbReference type="ARBA" id="ARBA00022741"/>
    </source>
</evidence>
<dbReference type="GO" id="GO:0003676">
    <property type="term" value="F:nucleic acid binding"/>
    <property type="evidence" value="ECO:0007669"/>
    <property type="project" value="InterPro"/>
</dbReference>
<dbReference type="InterPro" id="IPR027417">
    <property type="entry name" value="P-loop_NTPase"/>
</dbReference>
<dbReference type="GO" id="GO:0016787">
    <property type="term" value="F:hydrolase activity"/>
    <property type="evidence" value="ECO:0007669"/>
    <property type="project" value="UniProtKB-KW"/>
</dbReference>